<gene>
    <name evidence="2" type="ORF">N7509_008458</name>
</gene>
<name>A0A9W9VMN9_9EURO</name>
<dbReference type="Proteomes" id="UP001147747">
    <property type="component" value="Unassembled WGS sequence"/>
</dbReference>
<evidence type="ECO:0000256" key="1">
    <source>
        <dbReference type="SAM" id="MobiDB-lite"/>
    </source>
</evidence>
<evidence type="ECO:0000313" key="2">
    <source>
        <dbReference type="EMBL" id="KAJ5385917.1"/>
    </source>
</evidence>
<reference evidence="2" key="1">
    <citation type="submission" date="2022-12" db="EMBL/GenBank/DDBJ databases">
        <authorList>
            <person name="Petersen C."/>
        </authorList>
    </citation>
    <scope>NUCLEOTIDE SEQUENCE</scope>
    <source>
        <strain evidence="2">IBT 29677</strain>
    </source>
</reference>
<dbReference type="GeneID" id="81372075"/>
<accession>A0A9W9VMN9</accession>
<dbReference type="AlphaFoldDB" id="A0A9W9VMN9"/>
<dbReference type="EMBL" id="JAPZBU010000009">
    <property type="protein sequence ID" value="KAJ5385917.1"/>
    <property type="molecule type" value="Genomic_DNA"/>
</dbReference>
<dbReference type="OrthoDB" id="3862662at2759"/>
<organism evidence="2 3">
    <name type="scientific">Penicillium cosmopolitanum</name>
    <dbReference type="NCBI Taxonomy" id="1131564"/>
    <lineage>
        <taxon>Eukaryota</taxon>
        <taxon>Fungi</taxon>
        <taxon>Dikarya</taxon>
        <taxon>Ascomycota</taxon>
        <taxon>Pezizomycotina</taxon>
        <taxon>Eurotiomycetes</taxon>
        <taxon>Eurotiomycetidae</taxon>
        <taxon>Eurotiales</taxon>
        <taxon>Aspergillaceae</taxon>
        <taxon>Penicillium</taxon>
    </lineage>
</organism>
<keyword evidence="3" id="KW-1185">Reference proteome</keyword>
<protein>
    <submittedName>
        <fullName evidence="2">Uncharacterized protein</fullName>
    </submittedName>
</protein>
<comment type="caution">
    <text evidence="2">The sequence shown here is derived from an EMBL/GenBank/DDBJ whole genome shotgun (WGS) entry which is preliminary data.</text>
</comment>
<reference evidence="2" key="2">
    <citation type="journal article" date="2023" name="IMA Fungus">
        <title>Comparative genomic study of the Penicillium genus elucidates a diverse pangenome and 15 lateral gene transfer events.</title>
        <authorList>
            <person name="Petersen C."/>
            <person name="Sorensen T."/>
            <person name="Nielsen M.R."/>
            <person name="Sondergaard T.E."/>
            <person name="Sorensen J.L."/>
            <person name="Fitzpatrick D.A."/>
            <person name="Frisvad J.C."/>
            <person name="Nielsen K.L."/>
        </authorList>
    </citation>
    <scope>NUCLEOTIDE SEQUENCE</scope>
    <source>
        <strain evidence="2">IBT 29677</strain>
    </source>
</reference>
<evidence type="ECO:0000313" key="3">
    <source>
        <dbReference type="Proteomes" id="UP001147747"/>
    </source>
</evidence>
<feature type="compositionally biased region" description="Basic and acidic residues" evidence="1">
    <location>
        <begin position="196"/>
        <end position="212"/>
    </location>
</feature>
<feature type="region of interest" description="Disordered" evidence="1">
    <location>
        <begin position="164"/>
        <end position="215"/>
    </location>
</feature>
<proteinExistence type="predicted"/>
<sequence>MQDPTAPNVLVSQGSASILKVVKEQRLAETESALYGALVTLRAMQPATVAQVSAKPDSTQKQKAARMDEWSQLPLRGWSDMEHWMISMSDHFTIEQPQSIALPGSGSQVSVSPGQAVDNETYSPGMAVEVPGPSTYGWQSREDINMNSPYETHLHPPAMMSSPVYSRHQGVGGSEGMASPADGISEHAPAGPAGRSENRAKANHADRAEDLSKNNPCIYF</sequence>
<dbReference type="RefSeq" id="XP_056483715.1">
    <property type="nucleotide sequence ID" value="XM_056633095.1"/>
</dbReference>